<feature type="region of interest" description="Disordered" evidence="1">
    <location>
        <begin position="96"/>
        <end position="129"/>
    </location>
</feature>
<comment type="caution">
    <text evidence="2">The sequence shown here is derived from an EMBL/GenBank/DDBJ whole genome shotgun (WGS) entry which is preliminary data.</text>
</comment>
<proteinExistence type="predicted"/>
<keyword evidence="3" id="KW-1185">Reference proteome</keyword>
<name>A0ABT5MF11_9BURK</name>
<feature type="region of interest" description="Disordered" evidence="1">
    <location>
        <begin position="25"/>
        <end position="50"/>
    </location>
</feature>
<organism evidence="2 3">
    <name type="scientific">Curvibacter microcysteis</name>
    <dbReference type="NCBI Taxonomy" id="3026419"/>
    <lineage>
        <taxon>Bacteria</taxon>
        <taxon>Pseudomonadati</taxon>
        <taxon>Pseudomonadota</taxon>
        <taxon>Betaproteobacteria</taxon>
        <taxon>Burkholderiales</taxon>
        <taxon>Comamonadaceae</taxon>
        <taxon>Curvibacter</taxon>
    </lineage>
</organism>
<feature type="compositionally biased region" description="Polar residues" evidence="1">
    <location>
        <begin position="118"/>
        <end position="129"/>
    </location>
</feature>
<reference evidence="2 3" key="1">
    <citation type="submission" date="2023-02" db="EMBL/GenBank/DDBJ databases">
        <title>Bacterial whole genome sequence for Curvibacter sp. HBC28.</title>
        <authorList>
            <person name="Le V."/>
            <person name="Ko S.-R."/>
            <person name="Ahn C.-Y."/>
            <person name="Oh H.-M."/>
        </authorList>
    </citation>
    <scope>NUCLEOTIDE SEQUENCE [LARGE SCALE GENOMIC DNA]</scope>
    <source>
        <strain evidence="2 3">HBC28</strain>
    </source>
</reference>
<dbReference type="Proteomes" id="UP001528672">
    <property type="component" value="Unassembled WGS sequence"/>
</dbReference>
<gene>
    <name evidence="2" type="ORF">PSQ39_10070</name>
</gene>
<evidence type="ECO:0000313" key="3">
    <source>
        <dbReference type="Proteomes" id="UP001528672"/>
    </source>
</evidence>
<dbReference type="EMBL" id="JAQSIO010000003">
    <property type="protein sequence ID" value="MDD0814975.1"/>
    <property type="molecule type" value="Genomic_DNA"/>
</dbReference>
<evidence type="ECO:0000256" key="1">
    <source>
        <dbReference type="SAM" id="MobiDB-lite"/>
    </source>
</evidence>
<evidence type="ECO:0000313" key="2">
    <source>
        <dbReference type="EMBL" id="MDD0814975.1"/>
    </source>
</evidence>
<accession>A0ABT5MF11</accession>
<feature type="compositionally biased region" description="Low complexity" evidence="1">
    <location>
        <begin position="100"/>
        <end position="113"/>
    </location>
</feature>
<protein>
    <submittedName>
        <fullName evidence="2">Uncharacterized protein</fullName>
    </submittedName>
</protein>
<dbReference type="RefSeq" id="WP_273926640.1">
    <property type="nucleotide sequence ID" value="NZ_JAQSIO010000003.1"/>
</dbReference>
<sequence length="129" mass="13525">MLATLGLAQAPGAVAGSDLSVGVYGRISPGPDGPPPVLNQRPLQVRQRGPSPQANVLYLYVPRSEMRHWAQHCARHHACAAQVYFVDAHRWLQQRQAGLPASARPAAATTPSAELSEGSPSAASQGAAD</sequence>